<evidence type="ECO:0000313" key="2">
    <source>
        <dbReference type="Proteomes" id="UP000281553"/>
    </source>
</evidence>
<dbReference type="AlphaFoldDB" id="A0A3P7LPM1"/>
<reference evidence="1 2" key="1">
    <citation type="submission" date="2018-11" db="EMBL/GenBank/DDBJ databases">
        <authorList>
            <consortium name="Pathogen Informatics"/>
        </authorList>
    </citation>
    <scope>NUCLEOTIDE SEQUENCE [LARGE SCALE GENOMIC DNA]</scope>
</reference>
<dbReference type="Proteomes" id="UP000281553">
    <property type="component" value="Unassembled WGS sequence"/>
</dbReference>
<organism evidence="1 2">
    <name type="scientific">Dibothriocephalus latus</name>
    <name type="common">Fish tapeworm</name>
    <name type="synonym">Diphyllobothrium latum</name>
    <dbReference type="NCBI Taxonomy" id="60516"/>
    <lineage>
        <taxon>Eukaryota</taxon>
        <taxon>Metazoa</taxon>
        <taxon>Spiralia</taxon>
        <taxon>Lophotrochozoa</taxon>
        <taxon>Platyhelminthes</taxon>
        <taxon>Cestoda</taxon>
        <taxon>Eucestoda</taxon>
        <taxon>Diphyllobothriidea</taxon>
        <taxon>Diphyllobothriidae</taxon>
        <taxon>Dibothriocephalus</taxon>
    </lineage>
</organism>
<evidence type="ECO:0000313" key="1">
    <source>
        <dbReference type="EMBL" id="VDN13627.1"/>
    </source>
</evidence>
<keyword evidence="2" id="KW-1185">Reference proteome</keyword>
<protein>
    <submittedName>
        <fullName evidence="1">Uncharacterized protein</fullName>
    </submittedName>
</protein>
<gene>
    <name evidence="1" type="ORF">DILT_LOCUS9458</name>
</gene>
<proteinExistence type="predicted"/>
<sequence>MIRSSESLKRHDGSGVCISSAYIPPGLGDAEAYPRTNMVLGSGIVLGSTKGGLESENGFFQSKLSVAEKLTQAHNKEILKKVGSDLGQISDGMTASQL</sequence>
<feature type="non-terminal residue" evidence="1">
    <location>
        <position position="98"/>
    </location>
</feature>
<dbReference type="OrthoDB" id="6155318at2759"/>
<accession>A0A3P7LPM1</accession>
<name>A0A3P7LPM1_DIBLA</name>
<dbReference type="EMBL" id="UYRU01056913">
    <property type="protein sequence ID" value="VDN13627.1"/>
    <property type="molecule type" value="Genomic_DNA"/>
</dbReference>